<evidence type="ECO:0000256" key="4">
    <source>
        <dbReference type="ARBA" id="ARBA00022989"/>
    </source>
</evidence>
<keyword evidence="3 7" id="KW-0812">Transmembrane</keyword>
<dbReference type="PANTHER" id="PTHR32322">
    <property type="entry name" value="INNER MEMBRANE TRANSPORTER"/>
    <property type="match status" value="1"/>
</dbReference>
<dbReference type="InterPro" id="IPR000620">
    <property type="entry name" value="EamA_dom"/>
</dbReference>
<name>A0ABV9FZ42_9NOCA</name>
<feature type="domain" description="EamA" evidence="8">
    <location>
        <begin position="7"/>
        <end position="131"/>
    </location>
</feature>
<dbReference type="Gene3D" id="1.10.3730.20">
    <property type="match status" value="2"/>
</dbReference>
<protein>
    <submittedName>
        <fullName evidence="9">EamA family transporter</fullName>
    </submittedName>
</protein>
<feature type="region of interest" description="Disordered" evidence="6">
    <location>
        <begin position="292"/>
        <end position="317"/>
    </location>
</feature>
<feature type="transmembrane region" description="Helical" evidence="7">
    <location>
        <begin position="267"/>
        <end position="285"/>
    </location>
</feature>
<evidence type="ECO:0000256" key="2">
    <source>
        <dbReference type="ARBA" id="ARBA00007362"/>
    </source>
</evidence>
<feature type="transmembrane region" description="Helical" evidence="7">
    <location>
        <begin position="58"/>
        <end position="80"/>
    </location>
</feature>
<evidence type="ECO:0000256" key="5">
    <source>
        <dbReference type="ARBA" id="ARBA00023136"/>
    </source>
</evidence>
<keyword evidence="4 7" id="KW-1133">Transmembrane helix</keyword>
<comment type="subcellular location">
    <subcellularLocation>
        <location evidence="1">Membrane</location>
        <topology evidence="1">Multi-pass membrane protein</topology>
    </subcellularLocation>
</comment>
<keyword evidence="10" id="KW-1185">Reference proteome</keyword>
<feature type="transmembrane region" description="Helical" evidence="7">
    <location>
        <begin position="171"/>
        <end position="189"/>
    </location>
</feature>
<comment type="caution">
    <text evidence="9">The sequence shown here is derived from an EMBL/GenBank/DDBJ whole genome shotgun (WGS) entry which is preliminary data.</text>
</comment>
<reference evidence="10" key="1">
    <citation type="journal article" date="2019" name="Int. J. Syst. Evol. Microbiol.">
        <title>The Global Catalogue of Microorganisms (GCM) 10K type strain sequencing project: providing services to taxonomists for standard genome sequencing and annotation.</title>
        <authorList>
            <consortium name="The Broad Institute Genomics Platform"/>
            <consortium name="The Broad Institute Genome Sequencing Center for Infectious Disease"/>
            <person name="Wu L."/>
            <person name="Ma J."/>
        </authorList>
    </citation>
    <scope>NUCLEOTIDE SEQUENCE [LARGE SCALE GENOMIC DNA]</scope>
    <source>
        <strain evidence="10">CCUG 54520</strain>
    </source>
</reference>
<dbReference type="RefSeq" id="WP_378419759.1">
    <property type="nucleotide sequence ID" value="NZ_JBHSFO010000015.1"/>
</dbReference>
<dbReference type="Proteomes" id="UP001595914">
    <property type="component" value="Unassembled WGS sequence"/>
</dbReference>
<feature type="transmembrane region" description="Helical" evidence="7">
    <location>
        <begin position="7"/>
        <end position="27"/>
    </location>
</feature>
<evidence type="ECO:0000256" key="7">
    <source>
        <dbReference type="SAM" id="Phobius"/>
    </source>
</evidence>
<dbReference type="SUPFAM" id="SSF103481">
    <property type="entry name" value="Multidrug resistance efflux transporter EmrE"/>
    <property type="match status" value="2"/>
</dbReference>
<sequence length="317" mass="32888">MTTRDRLLGLTVVLLWGLNFLAIRAGLDHFPPYFFAGLRFLVIAVPVVLFVPRPAVPLRWLLLYGVGFGVVQFAFLFWAMSAGMPTGLASLVLQSAAPFTVLLGAALLRERVSGRQVLGIAVAVAGMAMIGWDRAQHATVLPLLLTMLAALGWAFGNIGSRLARPDNPMRLMLWMTVIPPLPLLALSAAVEGPTAGWSALGDSLSPGGWPALAGLAYIVVLGTLVGSGLWTVLMSRYPASTVAPLSLLVPVVGIGAAWLVLDEQPSALALAGAAVVVGGCLFGTMRWSARPAGSTGTAPGPDSAAPVSSPTPVAARV</sequence>
<evidence type="ECO:0000313" key="10">
    <source>
        <dbReference type="Proteomes" id="UP001595914"/>
    </source>
</evidence>
<gene>
    <name evidence="9" type="ORF">ACFO6S_20155</name>
</gene>
<dbReference type="PANTHER" id="PTHR32322:SF9">
    <property type="entry name" value="AMINO-ACID METABOLITE EFFLUX PUMP-RELATED"/>
    <property type="match status" value="1"/>
</dbReference>
<dbReference type="InterPro" id="IPR050638">
    <property type="entry name" value="AA-Vitamin_Transporters"/>
</dbReference>
<dbReference type="EMBL" id="JBHSFO010000015">
    <property type="protein sequence ID" value="MFC4606020.1"/>
    <property type="molecule type" value="Genomic_DNA"/>
</dbReference>
<feature type="transmembrane region" description="Helical" evidence="7">
    <location>
        <begin position="242"/>
        <end position="261"/>
    </location>
</feature>
<feature type="transmembrane region" description="Helical" evidence="7">
    <location>
        <begin position="209"/>
        <end position="230"/>
    </location>
</feature>
<keyword evidence="5 7" id="KW-0472">Membrane</keyword>
<feature type="compositionally biased region" description="Low complexity" evidence="6">
    <location>
        <begin position="303"/>
        <end position="317"/>
    </location>
</feature>
<feature type="domain" description="EamA" evidence="8">
    <location>
        <begin position="143"/>
        <end position="282"/>
    </location>
</feature>
<dbReference type="InterPro" id="IPR037185">
    <property type="entry name" value="EmrE-like"/>
</dbReference>
<accession>A0ABV9FZ42</accession>
<evidence type="ECO:0000313" key="9">
    <source>
        <dbReference type="EMBL" id="MFC4606020.1"/>
    </source>
</evidence>
<evidence type="ECO:0000259" key="8">
    <source>
        <dbReference type="Pfam" id="PF00892"/>
    </source>
</evidence>
<feature type="transmembrane region" description="Helical" evidence="7">
    <location>
        <begin position="138"/>
        <end position="159"/>
    </location>
</feature>
<comment type="similarity">
    <text evidence="2">Belongs to the EamA transporter family.</text>
</comment>
<feature type="transmembrane region" description="Helical" evidence="7">
    <location>
        <begin position="115"/>
        <end position="132"/>
    </location>
</feature>
<dbReference type="Pfam" id="PF00892">
    <property type="entry name" value="EamA"/>
    <property type="match status" value="2"/>
</dbReference>
<proteinExistence type="inferred from homology"/>
<evidence type="ECO:0000256" key="3">
    <source>
        <dbReference type="ARBA" id="ARBA00022692"/>
    </source>
</evidence>
<evidence type="ECO:0000256" key="1">
    <source>
        <dbReference type="ARBA" id="ARBA00004141"/>
    </source>
</evidence>
<organism evidence="9 10">
    <name type="scientific">Rhodococcus kronopolitis</name>
    <dbReference type="NCBI Taxonomy" id="1460226"/>
    <lineage>
        <taxon>Bacteria</taxon>
        <taxon>Bacillati</taxon>
        <taxon>Actinomycetota</taxon>
        <taxon>Actinomycetes</taxon>
        <taxon>Mycobacteriales</taxon>
        <taxon>Nocardiaceae</taxon>
        <taxon>Rhodococcus</taxon>
    </lineage>
</organism>
<evidence type="ECO:0000256" key="6">
    <source>
        <dbReference type="SAM" id="MobiDB-lite"/>
    </source>
</evidence>
<feature type="transmembrane region" description="Helical" evidence="7">
    <location>
        <begin position="86"/>
        <end position="108"/>
    </location>
</feature>
<feature type="transmembrane region" description="Helical" evidence="7">
    <location>
        <begin position="33"/>
        <end position="51"/>
    </location>
</feature>